<evidence type="ECO:0000313" key="3">
    <source>
        <dbReference type="Proteomes" id="UP000055024"/>
    </source>
</evidence>
<keyword evidence="1" id="KW-0812">Transmembrane</keyword>
<dbReference type="EMBL" id="JYDP01003386">
    <property type="protein sequence ID" value="KRY95840.1"/>
    <property type="molecule type" value="Genomic_DNA"/>
</dbReference>
<keyword evidence="1" id="KW-0472">Membrane</keyword>
<proteinExistence type="predicted"/>
<evidence type="ECO:0000256" key="1">
    <source>
        <dbReference type="SAM" id="Phobius"/>
    </source>
</evidence>
<comment type="caution">
    <text evidence="2">The sequence shown here is derived from an EMBL/GenBank/DDBJ whole genome shotgun (WGS) entry which is preliminary data.</text>
</comment>
<protein>
    <submittedName>
        <fullName evidence="2">Uncharacterized protein</fullName>
    </submittedName>
</protein>
<evidence type="ECO:0000313" key="2">
    <source>
        <dbReference type="EMBL" id="KRY95840.1"/>
    </source>
</evidence>
<dbReference type="AlphaFoldDB" id="A0A0V1GCE9"/>
<feature type="transmembrane region" description="Helical" evidence="1">
    <location>
        <begin position="6"/>
        <end position="24"/>
    </location>
</feature>
<sequence length="51" mass="6092">MPSSYGYFAVPFCHYDAALFLFIIRKFYSPMSHWLSLRRVLFFQLPCTIPI</sequence>
<keyword evidence="1" id="KW-1133">Transmembrane helix</keyword>
<dbReference type="Proteomes" id="UP000055024">
    <property type="component" value="Unassembled WGS sequence"/>
</dbReference>
<name>A0A0V1GCE9_9BILA</name>
<gene>
    <name evidence="2" type="ORF">T11_5644</name>
</gene>
<reference evidence="2 3" key="1">
    <citation type="submission" date="2015-01" db="EMBL/GenBank/DDBJ databases">
        <title>Evolution of Trichinella species and genotypes.</title>
        <authorList>
            <person name="Korhonen P.K."/>
            <person name="Edoardo P."/>
            <person name="Giuseppe L.R."/>
            <person name="Gasser R.B."/>
        </authorList>
    </citation>
    <scope>NUCLEOTIDE SEQUENCE [LARGE SCALE GENOMIC DNA]</scope>
    <source>
        <strain evidence="2">ISS1029</strain>
    </source>
</reference>
<accession>A0A0V1GCE9</accession>
<keyword evidence="3" id="KW-1185">Reference proteome</keyword>
<organism evidence="2 3">
    <name type="scientific">Trichinella zimbabwensis</name>
    <dbReference type="NCBI Taxonomy" id="268475"/>
    <lineage>
        <taxon>Eukaryota</taxon>
        <taxon>Metazoa</taxon>
        <taxon>Ecdysozoa</taxon>
        <taxon>Nematoda</taxon>
        <taxon>Enoplea</taxon>
        <taxon>Dorylaimia</taxon>
        <taxon>Trichinellida</taxon>
        <taxon>Trichinellidae</taxon>
        <taxon>Trichinella</taxon>
    </lineage>
</organism>